<evidence type="ECO:0000256" key="3">
    <source>
        <dbReference type="ARBA" id="ARBA00022692"/>
    </source>
</evidence>
<evidence type="ECO:0000259" key="12">
    <source>
        <dbReference type="Pfam" id="PF05425"/>
    </source>
</evidence>
<feature type="transmembrane region" description="Helical" evidence="9">
    <location>
        <begin position="194"/>
        <end position="216"/>
    </location>
</feature>
<dbReference type="RefSeq" id="WP_068709111.1">
    <property type="nucleotide sequence ID" value="NZ_LRIE01000078.1"/>
</dbReference>
<dbReference type="PANTHER" id="PTHR34820">
    <property type="entry name" value="INNER MEMBRANE PROTEIN YEBZ"/>
    <property type="match status" value="1"/>
</dbReference>
<dbReference type="OrthoDB" id="5242236at2"/>
<evidence type="ECO:0000256" key="9">
    <source>
        <dbReference type="SAM" id="Phobius"/>
    </source>
</evidence>
<dbReference type="PATRIC" id="fig|43678.3.peg.2804"/>
<dbReference type="Proteomes" id="UP000076447">
    <property type="component" value="Unassembled WGS sequence"/>
</dbReference>
<feature type="transmembrane region" description="Helical" evidence="9">
    <location>
        <begin position="342"/>
        <end position="362"/>
    </location>
</feature>
<dbReference type="GO" id="GO:0042597">
    <property type="term" value="C:periplasmic space"/>
    <property type="evidence" value="ECO:0007669"/>
    <property type="project" value="InterPro"/>
</dbReference>
<dbReference type="GO" id="GO:0006825">
    <property type="term" value="P:copper ion transport"/>
    <property type="evidence" value="ECO:0007669"/>
    <property type="project" value="InterPro"/>
</dbReference>
<keyword evidence="2" id="KW-1003">Cell membrane</keyword>
<sequence length="559" mass="56930">MDLSRAARGAVAFVVAAVAGVVLMLASATPATAHAVIVDTDPRDGTVLEEPPARLTLTFNEPVQVVPDGIALLDAAGSTIPITAGAVDSRVEIAVPGDLDDGTYVVSWRVTSGDTHPVAGALTFSVGAPSTSVAAAPADPASPAVTVLRQVAQAVVYAGTLGVGGLVVFELLLLDATPGAMPTLRRRLQRTRRLLATCAGTALLVSVPVTALWQGGRGASALVDSSFWRTSLTSESAPAALLGLTGLTVAVLACPRAGSATRARWPLPAALGGAALAVTSLSVVGHTRTFGPVWLVLGADVLHVVVGAVWFGGIVGLCLLLSRSSGASAQRAARTVVRFSGVGAWLVLTLALTGILLAWRILGSLDALLTTGYGRTLLVKVGLALVLVVIAAWNRYLLVPHITSDPVGLGRLRRTVATEAVLLVVLLGVTGVLVSQSPVPASATPPESAAPRSQVFDEPLGTGSLQARVTPGALGINSLELTLLDADGAPLEPVALPEVRTTQAELGIGPFTPTLTRTGPGTYLASIDLPLAGTWDVAVSVRTSTYDNPVVSLPVEVVS</sequence>
<evidence type="ECO:0000259" key="11">
    <source>
        <dbReference type="Pfam" id="PF04234"/>
    </source>
</evidence>
<evidence type="ECO:0000256" key="10">
    <source>
        <dbReference type="SAM" id="SignalP"/>
    </source>
</evidence>
<keyword evidence="3 9" id="KW-0812">Transmembrane</keyword>
<dbReference type="InterPro" id="IPR014756">
    <property type="entry name" value="Ig_E-set"/>
</dbReference>
<feature type="transmembrane region" description="Helical" evidence="9">
    <location>
        <begin position="416"/>
        <end position="434"/>
    </location>
</feature>
<evidence type="ECO:0000256" key="8">
    <source>
        <dbReference type="ARBA" id="ARBA00023136"/>
    </source>
</evidence>
<dbReference type="STRING" id="43678.OJAG_26800"/>
<gene>
    <name evidence="13" type="primary">ycnJ_1</name>
    <name evidence="13" type="ORF">OJAG_26800</name>
</gene>
<dbReference type="InterPro" id="IPR014755">
    <property type="entry name" value="Cu-Rt/internalin_Ig-like"/>
</dbReference>
<feature type="transmembrane region" description="Helical" evidence="9">
    <location>
        <begin position="293"/>
        <end position="321"/>
    </location>
</feature>
<feature type="domain" description="CopC" evidence="11">
    <location>
        <begin position="34"/>
        <end position="126"/>
    </location>
</feature>
<feature type="transmembrane region" description="Helical" evidence="9">
    <location>
        <begin position="267"/>
        <end position="287"/>
    </location>
</feature>
<keyword evidence="5 10" id="KW-0732">Signal</keyword>
<feature type="domain" description="Copper resistance protein D" evidence="12">
    <location>
        <begin position="334"/>
        <end position="433"/>
    </location>
</feature>
<keyword evidence="8 9" id="KW-0472">Membrane</keyword>
<dbReference type="InterPro" id="IPR007348">
    <property type="entry name" value="CopC_dom"/>
</dbReference>
<dbReference type="GO" id="GO:0005507">
    <property type="term" value="F:copper ion binding"/>
    <property type="evidence" value="ECO:0007669"/>
    <property type="project" value="InterPro"/>
</dbReference>
<dbReference type="GO" id="GO:0046688">
    <property type="term" value="P:response to copper ion"/>
    <property type="evidence" value="ECO:0007669"/>
    <property type="project" value="InterPro"/>
</dbReference>
<evidence type="ECO:0000256" key="1">
    <source>
        <dbReference type="ARBA" id="ARBA00004651"/>
    </source>
</evidence>
<keyword evidence="4" id="KW-0479">Metal-binding</keyword>
<dbReference type="GO" id="GO:0005886">
    <property type="term" value="C:plasma membrane"/>
    <property type="evidence" value="ECO:0007669"/>
    <property type="project" value="UniProtKB-SubCell"/>
</dbReference>
<evidence type="ECO:0000256" key="2">
    <source>
        <dbReference type="ARBA" id="ARBA00022475"/>
    </source>
</evidence>
<evidence type="ECO:0000256" key="5">
    <source>
        <dbReference type="ARBA" id="ARBA00022729"/>
    </source>
</evidence>
<evidence type="ECO:0000256" key="4">
    <source>
        <dbReference type="ARBA" id="ARBA00022723"/>
    </source>
</evidence>
<dbReference type="Pfam" id="PF04234">
    <property type="entry name" value="CopC"/>
    <property type="match status" value="1"/>
</dbReference>
<proteinExistence type="predicted"/>
<evidence type="ECO:0000313" key="14">
    <source>
        <dbReference type="Proteomes" id="UP000076447"/>
    </source>
</evidence>
<dbReference type="InterPro" id="IPR008457">
    <property type="entry name" value="Cu-R_CopD_dom"/>
</dbReference>
<feature type="signal peptide" evidence="10">
    <location>
        <begin position="1"/>
        <end position="33"/>
    </location>
</feature>
<feature type="chain" id="PRO_5039318742" evidence="10">
    <location>
        <begin position="34"/>
        <end position="559"/>
    </location>
</feature>
<accession>A0A163QXT2</accession>
<feature type="transmembrane region" description="Helical" evidence="9">
    <location>
        <begin position="236"/>
        <end position="255"/>
    </location>
</feature>
<reference evidence="13 14" key="1">
    <citation type="submission" date="2016-01" db="EMBL/GenBank/DDBJ databases">
        <title>Genome sequence of Oerskovia enterophila VJag, an agar and cellulose degrading bacterium.</title>
        <authorList>
            <person name="Poehlein A."/>
            <person name="Jag V."/>
            <person name="Bengelsdorf F."/>
            <person name="Duerre P."/>
            <person name="Daniel R."/>
        </authorList>
    </citation>
    <scope>NUCLEOTIDE SEQUENCE [LARGE SCALE GENOMIC DNA]</scope>
    <source>
        <strain evidence="13 14">VJag</strain>
    </source>
</reference>
<evidence type="ECO:0000313" key="13">
    <source>
        <dbReference type="EMBL" id="KZM34645.1"/>
    </source>
</evidence>
<comment type="caution">
    <text evidence="13">The sequence shown here is derived from an EMBL/GenBank/DDBJ whole genome shotgun (WGS) entry which is preliminary data.</text>
</comment>
<evidence type="ECO:0000256" key="6">
    <source>
        <dbReference type="ARBA" id="ARBA00022989"/>
    </source>
</evidence>
<organism evidence="13 14">
    <name type="scientific">Oerskovia enterophila</name>
    <dbReference type="NCBI Taxonomy" id="43678"/>
    <lineage>
        <taxon>Bacteria</taxon>
        <taxon>Bacillati</taxon>
        <taxon>Actinomycetota</taxon>
        <taxon>Actinomycetes</taxon>
        <taxon>Micrococcales</taxon>
        <taxon>Cellulomonadaceae</taxon>
        <taxon>Oerskovia</taxon>
    </lineage>
</organism>
<dbReference type="EMBL" id="LRIE01000078">
    <property type="protein sequence ID" value="KZM34645.1"/>
    <property type="molecule type" value="Genomic_DNA"/>
</dbReference>
<name>A0A163QXT2_9CELL</name>
<keyword evidence="6 9" id="KW-1133">Transmembrane helix</keyword>
<dbReference type="Gene3D" id="2.60.40.1220">
    <property type="match status" value="1"/>
</dbReference>
<dbReference type="AlphaFoldDB" id="A0A163QXT2"/>
<comment type="subcellular location">
    <subcellularLocation>
        <location evidence="1">Cell membrane</location>
        <topology evidence="1">Multi-pass membrane protein</topology>
    </subcellularLocation>
</comment>
<dbReference type="InterPro" id="IPR032694">
    <property type="entry name" value="CopC/D"/>
</dbReference>
<feature type="transmembrane region" description="Helical" evidence="9">
    <location>
        <begin position="377"/>
        <end position="396"/>
    </location>
</feature>
<dbReference type="PANTHER" id="PTHR34820:SF4">
    <property type="entry name" value="INNER MEMBRANE PROTEIN YEBZ"/>
    <property type="match status" value="1"/>
</dbReference>
<evidence type="ECO:0000256" key="7">
    <source>
        <dbReference type="ARBA" id="ARBA00023008"/>
    </source>
</evidence>
<dbReference type="SUPFAM" id="SSF81296">
    <property type="entry name" value="E set domains"/>
    <property type="match status" value="1"/>
</dbReference>
<protein>
    <submittedName>
        <fullName evidence="13">Copper transport protein YcnJ</fullName>
    </submittedName>
</protein>
<dbReference type="Pfam" id="PF05425">
    <property type="entry name" value="CopD"/>
    <property type="match status" value="1"/>
</dbReference>
<keyword evidence="7" id="KW-0186">Copper</keyword>
<feature type="transmembrane region" description="Helical" evidence="9">
    <location>
        <begin position="154"/>
        <end position="174"/>
    </location>
</feature>